<dbReference type="InterPro" id="IPR025558">
    <property type="entry name" value="DUF4283"/>
</dbReference>
<feature type="compositionally biased region" description="Polar residues" evidence="1">
    <location>
        <begin position="212"/>
        <end position="222"/>
    </location>
</feature>
<proteinExistence type="predicted"/>
<sequence length="264" mass="29681">MGDSNENPIHDDILADDDIEILEGEVTRIVLDGLISIQLSECIQSFMDRTIILKLFGQRIGYATLNNKIHELWTLVHEIKLMDNENGYFQAIFQTHEYFLTVITDVPWTIFGHYLIVEPWSPIIASRFSRMPIRIDLNKPLISKLLVNGKLQVDEYESLPTICFQCGKYGHKPQANAIRQNDVVVGGSQFNPLYDDSKDTKVDGDVAKPFQANESAPLSPSTIHKGKQPTVAKQLRAVNVRKPLTTSIKDFPIVPQTTSEASSS</sequence>
<dbReference type="PANTHER" id="PTHR31286:SF99">
    <property type="entry name" value="DUF4283 DOMAIN-CONTAINING PROTEIN"/>
    <property type="match status" value="1"/>
</dbReference>
<evidence type="ECO:0000256" key="1">
    <source>
        <dbReference type="SAM" id="MobiDB-lite"/>
    </source>
</evidence>
<feature type="region of interest" description="Disordered" evidence="1">
    <location>
        <begin position="211"/>
        <end position="230"/>
    </location>
</feature>
<dbReference type="Proteomes" id="UP001396334">
    <property type="component" value="Unassembled WGS sequence"/>
</dbReference>
<dbReference type="PANTHER" id="PTHR31286">
    <property type="entry name" value="GLYCINE-RICH CELL WALL STRUCTURAL PROTEIN 1.8-LIKE"/>
    <property type="match status" value="1"/>
</dbReference>
<dbReference type="EMBL" id="JBBPBN010000053">
    <property type="protein sequence ID" value="KAK8990801.1"/>
    <property type="molecule type" value="Genomic_DNA"/>
</dbReference>
<comment type="caution">
    <text evidence="3">The sequence shown here is derived from an EMBL/GenBank/DDBJ whole genome shotgun (WGS) entry which is preliminary data.</text>
</comment>
<accession>A0ABR2PQR4</accession>
<gene>
    <name evidence="3" type="ORF">V6N11_028761</name>
</gene>
<protein>
    <recommendedName>
        <fullName evidence="2">DUF4283 domain-containing protein</fullName>
    </recommendedName>
</protein>
<evidence type="ECO:0000313" key="3">
    <source>
        <dbReference type="EMBL" id="KAK8990801.1"/>
    </source>
</evidence>
<organism evidence="3 4">
    <name type="scientific">Hibiscus sabdariffa</name>
    <name type="common">roselle</name>
    <dbReference type="NCBI Taxonomy" id="183260"/>
    <lineage>
        <taxon>Eukaryota</taxon>
        <taxon>Viridiplantae</taxon>
        <taxon>Streptophyta</taxon>
        <taxon>Embryophyta</taxon>
        <taxon>Tracheophyta</taxon>
        <taxon>Spermatophyta</taxon>
        <taxon>Magnoliopsida</taxon>
        <taxon>eudicotyledons</taxon>
        <taxon>Gunneridae</taxon>
        <taxon>Pentapetalae</taxon>
        <taxon>rosids</taxon>
        <taxon>malvids</taxon>
        <taxon>Malvales</taxon>
        <taxon>Malvaceae</taxon>
        <taxon>Malvoideae</taxon>
        <taxon>Hibiscus</taxon>
    </lineage>
</organism>
<evidence type="ECO:0000313" key="4">
    <source>
        <dbReference type="Proteomes" id="UP001396334"/>
    </source>
</evidence>
<keyword evidence="4" id="KW-1185">Reference proteome</keyword>
<dbReference type="Pfam" id="PF14111">
    <property type="entry name" value="DUF4283"/>
    <property type="match status" value="1"/>
</dbReference>
<dbReference type="InterPro" id="IPR040256">
    <property type="entry name" value="At4g02000-like"/>
</dbReference>
<name>A0ABR2PQR4_9ROSI</name>
<evidence type="ECO:0000259" key="2">
    <source>
        <dbReference type="Pfam" id="PF14111"/>
    </source>
</evidence>
<feature type="domain" description="DUF4283" evidence="2">
    <location>
        <begin position="48"/>
        <end position="122"/>
    </location>
</feature>
<reference evidence="3 4" key="1">
    <citation type="journal article" date="2024" name="G3 (Bethesda)">
        <title>Genome assembly of Hibiscus sabdariffa L. provides insights into metabolisms of medicinal natural products.</title>
        <authorList>
            <person name="Kim T."/>
        </authorList>
    </citation>
    <scope>NUCLEOTIDE SEQUENCE [LARGE SCALE GENOMIC DNA]</scope>
    <source>
        <strain evidence="3">TK-2024</strain>
        <tissue evidence="3">Old leaves</tissue>
    </source>
</reference>